<dbReference type="RefSeq" id="WP_189540303.1">
    <property type="nucleotide sequence ID" value="NZ_BMTF01000001.1"/>
</dbReference>
<keyword evidence="1" id="KW-0812">Transmembrane</keyword>
<proteinExistence type="predicted"/>
<evidence type="ECO:0000313" key="2">
    <source>
        <dbReference type="EMBL" id="GGV74818.1"/>
    </source>
</evidence>
<evidence type="ECO:0000256" key="1">
    <source>
        <dbReference type="SAM" id="Phobius"/>
    </source>
</evidence>
<accession>A0ABQ2VQT4</accession>
<evidence type="ECO:0000313" key="3">
    <source>
        <dbReference type="Proteomes" id="UP000660675"/>
    </source>
</evidence>
<organism evidence="2 3">
    <name type="scientific">Streptomyces gelaticus</name>
    <dbReference type="NCBI Taxonomy" id="285446"/>
    <lineage>
        <taxon>Bacteria</taxon>
        <taxon>Bacillati</taxon>
        <taxon>Actinomycetota</taxon>
        <taxon>Actinomycetes</taxon>
        <taxon>Kitasatosporales</taxon>
        <taxon>Streptomycetaceae</taxon>
        <taxon>Streptomyces</taxon>
    </lineage>
</organism>
<evidence type="ECO:0008006" key="4">
    <source>
        <dbReference type="Google" id="ProtNLM"/>
    </source>
</evidence>
<keyword evidence="1" id="KW-0472">Membrane</keyword>
<keyword evidence="1" id="KW-1133">Transmembrane helix</keyword>
<reference evidence="3" key="1">
    <citation type="journal article" date="2019" name="Int. J. Syst. Evol. Microbiol.">
        <title>The Global Catalogue of Microorganisms (GCM) 10K type strain sequencing project: providing services to taxonomists for standard genome sequencing and annotation.</title>
        <authorList>
            <consortium name="The Broad Institute Genomics Platform"/>
            <consortium name="The Broad Institute Genome Sequencing Center for Infectious Disease"/>
            <person name="Wu L."/>
            <person name="Ma J."/>
        </authorList>
    </citation>
    <scope>NUCLEOTIDE SEQUENCE [LARGE SCALE GENOMIC DNA]</scope>
    <source>
        <strain evidence="3">JCM 4376</strain>
    </source>
</reference>
<feature type="transmembrane region" description="Helical" evidence="1">
    <location>
        <begin position="83"/>
        <end position="103"/>
    </location>
</feature>
<feature type="transmembrane region" description="Helical" evidence="1">
    <location>
        <begin position="40"/>
        <end position="63"/>
    </location>
</feature>
<protein>
    <recommendedName>
        <fullName evidence="4">PH domain-containing protein</fullName>
    </recommendedName>
</protein>
<sequence>MLPAAMPPRLGGLWRATDSGVAHAPQQPAELRRARRGATLLMVLACLLAIAAVAMCGSAAAHWGDEYIRTPNRSGEPGRSRPIVLFGLGLLLLVPAALAVAGARGLRRPRKPTVELTPAVVRSNMYGVVEVPWDEVLGERAADGPHIDLAGPAGNYRITGRRRSEDDAASLRLYAPAGELLPLLAWLREHPESRPTVLAPWSDQVAVRDNDAVR</sequence>
<keyword evidence="3" id="KW-1185">Reference proteome</keyword>
<dbReference type="EMBL" id="BMTF01000001">
    <property type="protein sequence ID" value="GGV74818.1"/>
    <property type="molecule type" value="Genomic_DNA"/>
</dbReference>
<gene>
    <name evidence="2" type="ORF">GCM10015535_04170</name>
</gene>
<name>A0ABQ2VQT4_9ACTN</name>
<comment type="caution">
    <text evidence="2">The sequence shown here is derived from an EMBL/GenBank/DDBJ whole genome shotgun (WGS) entry which is preliminary data.</text>
</comment>
<dbReference type="Proteomes" id="UP000660675">
    <property type="component" value="Unassembled WGS sequence"/>
</dbReference>